<dbReference type="PANTHER" id="PTHR11461">
    <property type="entry name" value="SERINE PROTEASE INHIBITOR, SERPIN"/>
    <property type="match status" value="1"/>
</dbReference>
<dbReference type="AlphaFoldDB" id="A0A4Z1TB27"/>
<comment type="similarity">
    <text evidence="1 2">Belongs to the serpin family.</text>
</comment>
<dbReference type="Proteomes" id="UP000315496">
    <property type="component" value="Chromosome 1"/>
</dbReference>
<dbReference type="SMART" id="SM00093">
    <property type="entry name" value="SERPIN"/>
    <property type="match status" value="1"/>
</dbReference>
<dbReference type="InterPro" id="IPR042185">
    <property type="entry name" value="Serpin_sf_2"/>
</dbReference>
<protein>
    <submittedName>
        <fullName evidence="5">Serpin 1</fullName>
    </submittedName>
</protein>
<keyword evidence="3" id="KW-0732">Signal</keyword>
<dbReference type="VEuPathDB" id="GiardiaDB:GMRT_20532"/>
<reference evidence="5 6" key="1">
    <citation type="submission" date="2019-05" db="EMBL/GenBank/DDBJ databases">
        <title>The compact genome of Giardia muris reveals important steps in the evolution of intestinal protozoan parasites.</title>
        <authorList>
            <person name="Xu F."/>
            <person name="Jimenez-Gonzalez A."/>
            <person name="Einarsson E."/>
            <person name="Astvaldsson A."/>
            <person name="Peirasmaki D."/>
            <person name="Eckmann L."/>
            <person name="Andersson J.O."/>
            <person name="Svard S.G."/>
            <person name="Jerlstrom-Hultqvist J."/>
        </authorList>
    </citation>
    <scope>NUCLEOTIDE SEQUENCE [LARGE SCALE GENOMIC DNA]</scope>
    <source>
        <strain evidence="5 6">Roberts-Thomson</strain>
    </source>
</reference>
<dbReference type="GO" id="GO:0004867">
    <property type="term" value="F:serine-type endopeptidase inhibitor activity"/>
    <property type="evidence" value="ECO:0007669"/>
    <property type="project" value="InterPro"/>
</dbReference>
<feature type="domain" description="Serpin" evidence="4">
    <location>
        <begin position="1"/>
        <end position="286"/>
    </location>
</feature>
<proteinExistence type="inferred from homology"/>
<dbReference type="InterPro" id="IPR036186">
    <property type="entry name" value="Serpin_sf"/>
</dbReference>
<name>A0A4Z1TB27_GIAMU</name>
<evidence type="ECO:0000256" key="2">
    <source>
        <dbReference type="RuleBase" id="RU000411"/>
    </source>
</evidence>
<dbReference type="Gene3D" id="2.30.39.10">
    <property type="entry name" value="Alpha-1-antitrypsin, domain 1"/>
    <property type="match status" value="1"/>
</dbReference>
<dbReference type="SUPFAM" id="SSF56574">
    <property type="entry name" value="Serpins"/>
    <property type="match status" value="1"/>
</dbReference>
<dbReference type="PANTHER" id="PTHR11461:SF211">
    <property type="entry name" value="GH10112P-RELATED"/>
    <property type="match status" value="1"/>
</dbReference>
<dbReference type="GO" id="GO:0005615">
    <property type="term" value="C:extracellular space"/>
    <property type="evidence" value="ECO:0007669"/>
    <property type="project" value="InterPro"/>
</dbReference>
<evidence type="ECO:0000256" key="1">
    <source>
        <dbReference type="ARBA" id="ARBA00009500"/>
    </source>
</evidence>
<dbReference type="CDD" id="cd00172">
    <property type="entry name" value="serpin"/>
    <property type="match status" value="1"/>
</dbReference>
<dbReference type="InterPro" id="IPR023796">
    <property type="entry name" value="Serpin_dom"/>
</dbReference>
<feature type="signal peptide" evidence="3">
    <location>
        <begin position="1"/>
        <end position="19"/>
    </location>
</feature>
<evidence type="ECO:0000313" key="5">
    <source>
        <dbReference type="EMBL" id="TNJ29731.1"/>
    </source>
</evidence>
<evidence type="ECO:0000256" key="3">
    <source>
        <dbReference type="SAM" id="SignalP"/>
    </source>
</evidence>
<dbReference type="InterPro" id="IPR042178">
    <property type="entry name" value="Serpin_sf_1"/>
</dbReference>
<dbReference type="Gene3D" id="3.30.497.10">
    <property type="entry name" value="Antithrombin, subunit I, domain 2"/>
    <property type="match status" value="1"/>
</dbReference>
<gene>
    <name evidence="5" type="ORF">GMRT_20532</name>
</gene>
<comment type="caution">
    <text evidence="5">The sequence shown here is derived from an EMBL/GenBank/DDBJ whole genome shotgun (WGS) entry which is preliminary data.</text>
</comment>
<evidence type="ECO:0000259" key="4">
    <source>
        <dbReference type="SMART" id="SM00093"/>
    </source>
</evidence>
<dbReference type="InterPro" id="IPR000215">
    <property type="entry name" value="Serpin_fam"/>
</dbReference>
<dbReference type="OrthoDB" id="671595at2759"/>
<accession>A0A4Z1TB27</accession>
<dbReference type="EMBL" id="VDLU01000001">
    <property type="protein sequence ID" value="TNJ29731.1"/>
    <property type="molecule type" value="Genomic_DNA"/>
</dbReference>
<keyword evidence="6" id="KW-1185">Reference proteome</keyword>
<organism evidence="5 6">
    <name type="scientific">Giardia muris</name>
    <dbReference type="NCBI Taxonomy" id="5742"/>
    <lineage>
        <taxon>Eukaryota</taxon>
        <taxon>Metamonada</taxon>
        <taxon>Diplomonadida</taxon>
        <taxon>Hexamitidae</taxon>
        <taxon>Giardiinae</taxon>
        <taxon>Giardia</taxon>
    </lineage>
</organism>
<feature type="chain" id="PRO_5021475673" evidence="3">
    <location>
        <begin position="20"/>
        <end position="288"/>
    </location>
</feature>
<evidence type="ECO:0000313" key="6">
    <source>
        <dbReference type="Proteomes" id="UP000315496"/>
    </source>
</evidence>
<sequence length="288" mass="31899">MPLSTLLLFLATATGPVHDQLLTVLHIDPTDATPSEAEKLIQSLKDASIAMGANIYARSCHPTADYRATLKQHFDVIPEELRSATQVNKWCADQTHGLITHVLDSVDSIDALLISAIYFKAQWDVQFDKDRTHDAPFHGFNGEEKVQMMSTKRKLDYAQTSSAQLVRLQYKDSGVTARIVLPQESGREAFLSALCDENLGSVDWNRHDDVVLELPRFKIESSHGLTGHLQGRGATAMFGPCGTVGTLGVEMNVSDVFQKVLDLTAVGLLFRFLFPTTSRKRRALLPLH</sequence>
<dbReference type="Pfam" id="PF00079">
    <property type="entry name" value="Serpin"/>
    <property type="match status" value="1"/>
</dbReference>